<accession>G8BXY6</accession>
<dbReference type="EMBL" id="HE612864">
    <property type="protein sequence ID" value="CCE64764.1"/>
    <property type="molecule type" value="Genomic_DNA"/>
</dbReference>
<sequence length="449" mass="51282">MSKPPNPALKAMGLSWIKLPSRNWIIFGTVFGGLVSGVLYDKDIQKKIRLKYINEVKSNSNTKISTVEVPRKITVFIAPPPSDYLDVSMKIWRRYVKPILYYSGYEYELIEENRQGLIRTEVANRIRAVRRELKQQLEDKNTKSELRIETAKNGNGESEDDNGKEFKRNFDYRDIMGIFYKSEKPKEIISEDSQTLLPELAGGVICIGRGSYKEYINGIHEGMLGPLEALSEPTIAEINNEPASEPQGNTSIDNDSTNVDINIATSSTELNPTLNKVSDTDKDSENEDDEDDDEKRETRKLKPYLTSDQYSTVDIPLEISQALLKGNDIIRDPQNKIPIMLHQPVLVIPVPNLIGFLAIPERIYRFYTKRKYVEEVCSEVASLVNQKNIRPYESSADLSLAAQEESDWPSKWVKQGLERKSEWTQELKDDPRVTKYMHICASPPQEQDK</sequence>
<dbReference type="HOGENOM" id="CLU_039097_0_0_1"/>
<keyword evidence="6" id="KW-0999">Mitochondrion inner membrane</keyword>
<gene>
    <name evidence="13" type="primary">TPHA0I02630</name>
    <name evidence="13" type="ordered locus">TPHA_0I02630</name>
</gene>
<dbReference type="GeneID" id="11534623"/>
<dbReference type="InterPro" id="IPR021056">
    <property type="entry name" value="Mt_import_IM_translocase_Tim54"/>
</dbReference>
<evidence type="ECO:0000256" key="6">
    <source>
        <dbReference type="ARBA" id="ARBA00022792"/>
    </source>
</evidence>
<dbReference type="Pfam" id="PF11711">
    <property type="entry name" value="Tim54"/>
    <property type="match status" value="1"/>
</dbReference>
<keyword evidence="8" id="KW-1133">Transmembrane helix</keyword>
<keyword evidence="11" id="KW-0472">Membrane</keyword>
<proteinExistence type="inferred from homology"/>
<comment type="similarity">
    <text evidence="2">Belongs to the TIM54 family.</text>
</comment>
<dbReference type="PANTHER" id="PTHR12358:SF101">
    <property type="entry name" value="MITOCHONDRIAL IMPORT INNER MEMBRANE TRANSLOCASE SUBUNIT TIM54"/>
    <property type="match status" value="1"/>
</dbReference>
<evidence type="ECO:0000256" key="12">
    <source>
        <dbReference type="SAM" id="MobiDB-lite"/>
    </source>
</evidence>
<feature type="region of interest" description="Disordered" evidence="12">
    <location>
        <begin position="270"/>
        <end position="303"/>
    </location>
</feature>
<evidence type="ECO:0000256" key="2">
    <source>
        <dbReference type="ARBA" id="ARBA00006355"/>
    </source>
</evidence>
<dbReference type="GO" id="GO:0008320">
    <property type="term" value="F:protein transmembrane transporter activity"/>
    <property type="evidence" value="ECO:0007669"/>
    <property type="project" value="EnsemblFungi"/>
</dbReference>
<keyword evidence="7" id="KW-0653">Protein transport</keyword>
<organism evidence="13 14">
    <name type="scientific">Tetrapisispora phaffii (strain ATCC 24235 / CBS 4417 / NBRC 1672 / NRRL Y-8282 / UCD 70-5)</name>
    <name type="common">Yeast</name>
    <name type="synonym">Fabospora phaffii</name>
    <dbReference type="NCBI Taxonomy" id="1071381"/>
    <lineage>
        <taxon>Eukaryota</taxon>
        <taxon>Fungi</taxon>
        <taxon>Dikarya</taxon>
        <taxon>Ascomycota</taxon>
        <taxon>Saccharomycotina</taxon>
        <taxon>Saccharomycetes</taxon>
        <taxon>Saccharomycetales</taxon>
        <taxon>Saccharomycetaceae</taxon>
        <taxon>Tetrapisispora</taxon>
    </lineage>
</organism>
<dbReference type="Proteomes" id="UP000005666">
    <property type="component" value="Chromosome 9"/>
</dbReference>
<dbReference type="InterPro" id="IPR050187">
    <property type="entry name" value="Lipid_Phosphate_FormReg"/>
</dbReference>
<dbReference type="eggNOG" id="ENOG502QPMQ">
    <property type="taxonomic scope" value="Eukaryota"/>
</dbReference>
<evidence type="ECO:0000256" key="4">
    <source>
        <dbReference type="ARBA" id="ARBA00022448"/>
    </source>
</evidence>
<evidence type="ECO:0000256" key="11">
    <source>
        <dbReference type="ARBA" id="ARBA00023136"/>
    </source>
</evidence>
<feature type="compositionally biased region" description="Polar residues" evidence="12">
    <location>
        <begin position="246"/>
        <end position="258"/>
    </location>
</feature>
<dbReference type="GO" id="GO:0042721">
    <property type="term" value="C:TIM22 mitochondrial import inner membrane insertion complex"/>
    <property type="evidence" value="ECO:0007669"/>
    <property type="project" value="EnsemblFungi"/>
</dbReference>
<evidence type="ECO:0000256" key="1">
    <source>
        <dbReference type="ARBA" id="ARBA00004434"/>
    </source>
</evidence>
<dbReference type="PANTHER" id="PTHR12358">
    <property type="entry name" value="SPHINGOSINE KINASE"/>
    <property type="match status" value="1"/>
</dbReference>
<keyword evidence="4" id="KW-0813">Transport</keyword>
<reference evidence="13 14" key="1">
    <citation type="journal article" date="2011" name="Proc. Natl. Acad. Sci. U.S.A.">
        <title>Evolutionary erosion of yeast sex chromosomes by mating-type switching accidents.</title>
        <authorList>
            <person name="Gordon J.L."/>
            <person name="Armisen D."/>
            <person name="Proux-Wera E."/>
            <person name="Oheigeartaigh S.S."/>
            <person name="Byrne K.P."/>
            <person name="Wolfe K.H."/>
        </authorList>
    </citation>
    <scope>NUCLEOTIDE SEQUENCE [LARGE SCALE GENOMIC DNA]</scope>
    <source>
        <strain evidence="14">ATCC 24235 / CBS 4417 / NBRC 1672 / NRRL Y-8282 / UCD 70-5</strain>
    </source>
</reference>
<evidence type="ECO:0000256" key="5">
    <source>
        <dbReference type="ARBA" id="ARBA00022692"/>
    </source>
</evidence>
<feature type="compositionally biased region" description="Basic and acidic residues" evidence="12">
    <location>
        <begin position="140"/>
        <end position="150"/>
    </location>
</feature>
<feature type="region of interest" description="Disordered" evidence="12">
    <location>
        <begin position="239"/>
        <end position="258"/>
    </location>
</feature>
<dbReference type="KEGG" id="tpf:TPHA_0I02630"/>
<evidence type="ECO:0000256" key="3">
    <source>
        <dbReference type="ARBA" id="ARBA00020796"/>
    </source>
</evidence>
<dbReference type="GO" id="GO:0045039">
    <property type="term" value="P:protein insertion into mitochondrial inner membrane"/>
    <property type="evidence" value="ECO:0007669"/>
    <property type="project" value="EnsemblFungi"/>
</dbReference>
<dbReference type="OrthoDB" id="5598305at2759"/>
<comment type="subcellular location">
    <subcellularLocation>
        <location evidence="1">Mitochondrion inner membrane</location>
        <topology evidence="1">Single-pass membrane protein</topology>
    </subcellularLocation>
</comment>
<keyword evidence="10" id="KW-0496">Mitochondrion</keyword>
<protein>
    <recommendedName>
        <fullName evidence="3">Mitochondrial import inner membrane translocase subunit TIM54</fullName>
    </recommendedName>
</protein>
<evidence type="ECO:0000256" key="8">
    <source>
        <dbReference type="ARBA" id="ARBA00022989"/>
    </source>
</evidence>
<evidence type="ECO:0000256" key="7">
    <source>
        <dbReference type="ARBA" id="ARBA00022927"/>
    </source>
</evidence>
<dbReference type="RefSeq" id="XP_003687198.1">
    <property type="nucleotide sequence ID" value="XM_003687150.1"/>
</dbReference>
<dbReference type="STRING" id="1071381.G8BXY6"/>
<evidence type="ECO:0000313" key="14">
    <source>
        <dbReference type="Proteomes" id="UP000005666"/>
    </source>
</evidence>
<dbReference type="OMA" id="RNWMIFF"/>
<keyword evidence="9" id="KW-0811">Translocation</keyword>
<keyword evidence="14" id="KW-1185">Reference proteome</keyword>
<evidence type="ECO:0000256" key="10">
    <source>
        <dbReference type="ARBA" id="ARBA00023128"/>
    </source>
</evidence>
<name>G8BXY6_TETPH</name>
<feature type="compositionally biased region" description="Acidic residues" evidence="12">
    <location>
        <begin position="284"/>
        <end position="294"/>
    </location>
</feature>
<evidence type="ECO:0000256" key="9">
    <source>
        <dbReference type="ARBA" id="ARBA00023010"/>
    </source>
</evidence>
<feature type="region of interest" description="Disordered" evidence="12">
    <location>
        <begin position="140"/>
        <end position="165"/>
    </location>
</feature>
<keyword evidence="5" id="KW-0812">Transmembrane</keyword>
<dbReference type="AlphaFoldDB" id="G8BXY6"/>
<evidence type="ECO:0000313" key="13">
    <source>
        <dbReference type="EMBL" id="CCE64764.1"/>
    </source>
</evidence>